<dbReference type="SMART" id="SM00418">
    <property type="entry name" value="HTH_ARSR"/>
    <property type="match status" value="1"/>
</dbReference>
<dbReference type="PANTHER" id="PTHR38600">
    <property type="entry name" value="TRANSCRIPTIONAL REGULATORY PROTEIN"/>
    <property type="match status" value="1"/>
</dbReference>
<proteinExistence type="predicted"/>
<dbReference type="InterPro" id="IPR036390">
    <property type="entry name" value="WH_DNA-bd_sf"/>
</dbReference>
<dbReference type="InterPro" id="IPR011991">
    <property type="entry name" value="ArsR-like_HTH"/>
</dbReference>
<dbReference type="PANTHER" id="PTHR38600:SF2">
    <property type="entry name" value="SLL0088 PROTEIN"/>
    <property type="match status" value="1"/>
</dbReference>
<evidence type="ECO:0000313" key="3">
    <source>
        <dbReference type="Proteomes" id="UP001556220"/>
    </source>
</evidence>
<protein>
    <submittedName>
        <fullName evidence="2">ArsR/SmtB family transcription factor</fullName>
    </submittedName>
</protein>
<dbReference type="CDD" id="cd00090">
    <property type="entry name" value="HTH_ARSR"/>
    <property type="match status" value="1"/>
</dbReference>
<organism evidence="2 3">
    <name type="scientific">Rhodanobacter lycopersici</name>
    <dbReference type="NCBI Taxonomy" id="3162487"/>
    <lineage>
        <taxon>Bacteria</taxon>
        <taxon>Pseudomonadati</taxon>
        <taxon>Pseudomonadota</taxon>
        <taxon>Gammaproteobacteria</taxon>
        <taxon>Lysobacterales</taxon>
        <taxon>Rhodanobacteraceae</taxon>
        <taxon>Rhodanobacter</taxon>
    </lineage>
</organism>
<dbReference type="InterPro" id="IPR036388">
    <property type="entry name" value="WH-like_DNA-bd_sf"/>
</dbReference>
<dbReference type="PRINTS" id="PR00778">
    <property type="entry name" value="HTHARSR"/>
</dbReference>
<dbReference type="Pfam" id="PF12840">
    <property type="entry name" value="HTH_20"/>
    <property type="match status" value="1"/>
</dbReference>
<dbReference type="RefSeq" id="WP_367854589.1">
    <property type="nucleotide sequence ID" value="NZ_JBFOHK010000003.1"/>
</dbReference>
<dbReference type="NCBIfam" id="NF033788">
    <property type="entry name" value="HTH_metalloreg"/>
    <property type="match status" value="1"/>
</dbReference>
<dbReference type="Proteomes" id="UP001556220">
    <property type="component" value="Unassembled WGS sequence"/>
</dbReference>
<reference evidence="2 3" key="1">
    <citation type="submission" date="2024-06" db="EMBL/GenBank/DDBJ databases">
        <authorList>
            <person name="Woo H."/>
        </authorList>
    </citation>
    <scope>NUCLEOTIDE SEQUENCE [LARGE SCALE GENOMIC DNA]</scope>
    <source>
        <strain evidence="2 3">Si-c</strain>
    </source>
</reference>
<dbReference type="InterPro" id="IPR001845">
    <property type="entry name" value="HTH_ArsR_DNA-bd_dom"/>
</dbReference>
<sequence length="116" mass="13327">MNIAVSNLDLAFAALADPTRRRIVARLTRGELRVTDLAQPFAMSLNAVSKHVKVLEGAGLVRRRREGREHYLRLRAAPLREVARWTSQYERFWNQRLDALGAFLDQQKEDDDEGPQ</sequence>
<keyword evidence="3" id="KW-1185">Reference proteome</keyword>
<dbReference type="SUPFAM" id="SSF46785">
    <property type="entry name" value="Winged helix' DNA-binding domain"/>
    <property type="match status" value="1"/>
</dbReference>
<accession>A0ABV3QFF4</accession>
<feature type="domain" description="HTH arsR-type" evidence="1">
    <location>
        <begin position="1"/>
        <end position="94"/>
    </location>
</feature>
<gene>
    <name evidence="2" type="ORF">ABQJ54_12230</name>
</gene>
<dbReference type="Gene3D" id="1.10.10.10">
    <property type="entry name" value="Winged helix-like DNA-binding domain superfamily/Winged helix DNA-binding domain"/>
    <property type="match status" value="1"/>
</dbReference>
<evidence type="ECO:0000259" key="1">
    <source>
        <dbReference type="PROSITE" id="PS50987"/>
    </source>
</evidence>
<dbReference type="EMBL" id="JBFOHK010000003">
    <property type="protein sequence ID" value="MEW9572520.1"/>
    <property type="molecule type" value="Genomic_DNA"/>
</dbReference>
<dbReference type="PROSITE" id="PS50987">
    <property type="entry name" value="HTH_ARSR_2"/>
    <property type="match status" value="1"/>
</dbReference>
<evidence type="ECO:0000313" key="2">
    <source>
        <dbReference type="EMBL" id="MEW9572520.1"/>
    </source>
</evidence>
<comment type="caution">
    <text evidence="2">The sequence shown here is derived from an EMBL/GenBank/DDBJ whole genome shotgun (WGS) entry which is preliminary data.</text>
</comment>
<name>A0ABV3QFF4_9GAMM</name>